<dbReference type="Proteomes" id="UP000625976">
    <property type="component" value="Unassembled WGS sequence"/>
</dbReference>
<dbReference type="EMBL" id="BMFQ01000001">
    <property type="protein sequence ID" value="GGG36143.1"/>
    <property type="molecule type" value="Genomic_DNA"/>
</dbReference>
<gene>
    <name evidence="2" type="ORF">GCM10010976_04810</name>
</gene>
<reference evidence="2" key="2">
    <citation type="submission" date="2020-09" db="EMBL/GenBank/DDBJ databases">
        <authorList>
            <person name="Sun Q."/>
            <person name="Zhou Y."/>
        </authorList>
    </citation>
    <scope>NUCLEOTIDE SEQUENCE</scope>
    <source>
        <strain evidence="2">CGMCC 1.12751</strain>
    </source>
</reference>
<protein>
    <recommendedName>
        <fullName evidence="4">Lipoprotein</fullName>
    </recommendedName>
</protein>
<organism evidence="2 3">
    <name type="scientific">Bizionia arctica</name>
    <dbReference type="NCBI Taxonomy" id="1495645"/>
    <lineage>
        <taxon>Bacteria</taxon>
        <taxon>Pseudomonadati</taxon>
        <taxon>Bacteroidota</taxon>
        <taxon>Flavobacteriia</taxon>
        <taxon>Flavobacteriales</taxon>
        <taxon>Flavobacteriaceae</taxon>
        <taxon>Bizionia</taxon>
    </lineage>
</organism>
<keyword evidence="3" id="KW-1185">Reference proteome</keyword>
<comment type="caution">
    <text evidence="2">The sequence shown here is derived from an EMBL/GenBank/DDBJ whole genome shotgun (WGS) entry which is preliminary data.</text>
</comment>
<evidence type="ECO:0008006" key="4">
    <source>
        <dbReference type="Google" id="ProtNLM"/>
    </source>
</evidence>
<evidence type="ECO:0000256" key="1">
    <source>
        <dbReference type="SAM" id="SignalP"/>
    </source>
</evidence>
<evidence type="ECO:0000313" key="2">
    <source>
        <dbReference type="EMBL" id="GGG36143.1"/>
    </source>
</evidence>
<feature type="chain" id="PRO_5037793564" description="Lipoprotein" evidence="1">
    <location>
        <begin position="28"/>
        <end position="136"/>
    </location>
</feature>
<evidence type="ECO:0000313" key="3">
    <source>
        <dbReference type="Proteomes" id="UP000625976"/>
    </source>
</evidence>
<dbReference type="AlphaFoldDB" id="A0A917LKJ3"/>
<accession>A0A917LKJ3</accession>
<sequence>MYFLMKKFVAYCLLVLFIFSCSVSDDSAPQFYNEFLPIESTNLPDQFHFGDTYEITLTYIRPTSCYAFNSIYKEQVVNEITLAIVANVALGTNNCESLNEEMEISFNLTANRNGPYIFKLWQGQDNYMIIEVPVIE</sequence>
<keyword evidence="1" id="KW-0732">Signal</keyword>
<feature type="signal peptide" evidence="1">
    <location>
        <begin position="1"/>
        <end position="27"/>
    </location>
</feature>
<name>A0A917LKJ3_9FLAO</name>
<proteinExistence type="predicted"/>
<reference evidence="2" key="1">
    <citation type="journal article" date="2014" name="Int. J. Syst. Evol. Microbiol.">
        <title>Complete genome sequence of Corynebacterium casei LMG S-19264T (=DSM 44701T), isolated from a smear-ripened cheese.</title>
        <authorList>
            <consortium name="US DOE Joint Genome Institute (JGI-PGF)"/>
            <person name="Walter F."/>
            <person name="Albersmeier A."/>
            <person name="Kalinowski J."/>
            <person name="Ruckert C."/>
        </authorList>
    </citation>
    <scope>NUCLEOTIDE SEQUENCE</scope>
    <source>
        <strain evidence="2">CGMCC 1.12751</strain>
    </source>
</reference>
<dbReference type="PROSITE" id="PS51257">
    <property type="entry name" value="PROKAR_LIPOPROTEIN"/>
    <property type="match status" value="1"/>
</dbReference>